<dbReference type="RefSeq" id="WP_327094176.1">
    <property type="nucleotide sequence ID" value="NZ_CP109149.1"/>
</dbReference>
<proteinExistence type="predicted"/>
<feature type="domain" description="HTH arsR-type" evidence="1">
    <location>
        <begin position="8"/>
        <end position="104"/>
    </location>
</feature>
<dbReference type="InterPro" id="IPR036388">
    <property type="entry name" value="WH-like_DNA-bd_sf"/>
</dbReference>
<evidence type="ECO:0000313" key="2">
    <source>
        <dbReference type="EMBL" id="WUV49402.1"/>
    </source>
</evidence>
<reference evidence="2" key="1">
    <citation type="submission" date="2022-10" db="EMBL/GenBank/DDBJ databases">
        <title>The complete genomes of actinobacterial strains from the NBC collection.</title>
        <authorList>
            <person name="Joergensen T.S."/>
            <person name="Alvarez Arevalo M."/>
            <person name="Sterndorff E.B."/>
            <person name="Faurdal D."/>
            <person name="Vuksanovic O."/>
            <person name="Mourched A.-S."/>
            <person name="Charusanti P."/>
            <person name="Shaw S."/>
            <person name="Blin K."/>
            <person name="Weber T."/>
        </authorList>
    </citation>
    <scope>NUCLEOTIDE SEQUENCE</scope>
    <source>
        <strain evidence="2">NBC_01482</strain>
    </source>
</reference>
<dbReference type="CDD" id="cd00090">
    <property type="entry name" value="HTH_ARSR"/>
    <property type="match status" value="1"/>
</dbReference>
<dbReference type="InterPro" id="IPR001845">
    <property type="entry name" value="HTH_ArsR_DNA-bd_dom"/>
</dbReference>
<dbReference type="SMART" id="SM00418">
    <property type="entry name" value="HTH_ARSR"/>
    <property type="match status" value="1"/>
</dbReference>
<gene>
    <name evidence="2" type="ORF">OG563_15040</name>
</gene>
<keyword evidence="3" id="KW-1185">Reference proteome</keyword>
<dbReference type="Gene3D" id="1.10.10.10">
    <property type="entry name" value="Winged helix-like DNA-binding domain superfamily/Winged helix DNA-binding domain"/>
    <property type="match status" value="1"/>
</dbReference>
<dbReference type="InterPro" id="IPR011991">
    <property type="entry name" value="ArsR-like_HTH"/>
</dbReference>
<evidence type="ECO:0000313" key="3">
    <source>
        <dbReference type="Proteomes" id="UP001432062"/>
    </source>
</evidence>
<dbReference type="PROSITE" id="PS50987">
    <property type="entry name" value="HTH_ARSR_2"/>
    <property type="match status" value="1"/>
</dbReference>
<dbReference type="EMBL" id="CP109441">
    <property type="protein sequence ID" value="WUV49402.1"/>
    <property type="molecule type" value="Genomic_DNA"/>
</dbReference>
<evidence type="ECO:0000259" key="1">
    <source>
        <dbReference type="PROSITE" id="PS50987"/>
    </source>
</evidence>
<dbReference type="InterPro" id="IPR036390">
    <property type="entry name" value="WH_DNA-bd_sf"/>
</dbReference>
<name>A0ABZ1Z5L4_9NOCA</name>
<protein>
    <submittedName>
        <fullName evidence="2">ArsR family transcriptional regulator</fullName>
    </submittedName>
</protein>
<organism evidence="2 3">
    <name type="scientific">Nocardia vinacea</name>
    <dbReference type="NCBI Taxonomy" id="96468"/>
    <lineage>
        <taxon>Bacteria</taxon>
        <taxon>Bacillati</taxon>
        <taxon>Actinomycetota</taxon>
        <taxon>Actinomycetes</taxon>
        <taxon>Mycobacteriales</taxon>
        <taxon>Nocardiaceae</taxon>
        <taxon>Nocardia</taxon>
    </lineage>
</organism>
<dbReference type="SUPFAM" id="SSF46785">
    <property type="entry name" value="Winged helix' DNA-binding domain"/>
    <property type="match status" value="1"/>
</dbReference>
<dbReference type="Proteomes" id="UP001432062">
    <property type="component" value="Chromosome"/>
</dbReference>
<accession>A0ABZ1Z5L4</accession>
<sequence length="106" mass="11781">MDMRQLPQPSTGDLDLIRVLSAIADPIRLELIRSLAGVREPLSCAIDKFDVEITAATASHHWKVLRDAGVTTTYVSGRNRLVELRRDDLEERFPGLLDAVINGSQL</sequence>
<dbReference type="PRINTS" id="PR00778">
    <property type="entry name" value="HTHARSR"/>
</dbReference>